<reference evidence="7" key="1">
    <citation type="submission" date="2017-01" db="EMBL/GenBank/DDBJ databases">
        <authorList>
            <person name="Varghese N."/>
            <person name="Submissions S."/>
        </authorList>
    </citation>
    <scope>NUCLEOTIDE SEQUENCE [LARGE SCALE GENOMIC DNA]</scope>
    <source>
        <strain evidence="7">DSM 15366</strain>
    </source>
</reference>
<dbReference type="STRING" id="228959.SAMN05421797_102300"/>
<evidence type="ECO:0000256" key="4">
    <source>
        <dbReference type="ARBA" id="ARBA00023136"/>
    </source>
</evidence>
<proteinExistence type="predicted"/>
<dbReference type="GO" id="GO:0016020">
    <property type="term" value="C:membrane"/>
    <property type="evidence" value="ECO:0007669"/>
    <property type="project" value="UniProtKB-SubCell"/>
</dbReference>
<keyword evidence="4 5" id="KW-0472">Membrane</keyword>
<organism evidence="6 7">
    <name type="scientific">Maribacter ulvicola</name>
    <dbReference type="NCBI Taxonomy" id="228959"/>
    <lineage>
        <taxon>Bacteria</taxon>
        <taxon>Pseudomonadati</taxon>
        <taxon>Bacteroidota</taxon>
        <taxon>Flavobacteriia</taxon>
        <taxon>Flavobacteriales</taxon>
        <taxon>Flavobacteriaceae</taxon>
        <taxon>Maribacter</taxon>
    </lineage>
</organism>
<dbReference type="Pfam" id="PF13564">
    <property type="entry name" value="DoxX_2"/>
    <property type="match status" value="1"/>
</dbReference>
<keyword evidence="2 5" id="KW-0812">Transmembrane</keyword>
<evidence type="ECO:0000256" key="2">
    <source>
        <dbReference type="ARBA" id="ARBA00022692"/>
    </source>
</evidence>
<accession>A0A1N6UDK4</accession>
<keyword evidence="3 5" id="KW-1133">Transmembrane helix</keyword>
<protein>
    <submittedName>
        <fullName evidence="6">DoxX-like family protein</fullName>
    </submittedName>
</protein>
<sequence>MNYLIIAFQIIVGISILNVWLVQNKKSTMWRGGNAQTIMEEFKVYGLSETMCFIVGFLKVILAIFLLAAIWIPVLKQPAAIGLAAFLLGSIVMHFKIKDPLFKSFPAALFLTLCLLIAFL</sequence>
<dbReference type="OrthoDB" id="1493324at2"/>
<feature type="transmembrane region" description="Helical" evidence="5">
    <location>
        <begin position="78"/>
        <end position="95"/>
    </location>
</feature>
<evidence type="ECO:0000256" key="1">
    <source>
        <dbReference type="ARBA" id="ARBA00004141"/>
    </source>
</evidence>
<dbReference type="EMBL" id="FTMA01000002">
    <property type="protein sequence ID" value="SIQ63561.1"/>
    <property type="molecule type" value="Genomic_DNA"/>
</dbReference>
<evidence type="ECO:0000313" key="6">
    <source>
        <dbReference type="EMBL" id="SIQ63561.1"/>
    </source>
</evidence>
<keyword evidence="7" id="KW-1185">Reference proteome</keyword>
<dbReference type="InterPro" id="IPR032808">
    <property type="entry name" value="DoxX"/>
</dbReference>
<dbReference type="RefSeq" id="WP_076548263.1">
    <property type="nucleotide sequence ID" value="NZ_FTMA01000002.1"/>
</dbReference>
<evidence type="ECO:0000256" key="3">
    <source>
        <dbReference type="ARBA" id="ARBA00022989"/>
    </source>
</evidence>
<evidence type="ECO:0000313" key="7">
    <source>
        <dbReference type="Proteomes" id="UP000186953"/>
    </source>
</evidence>
<feature type="transmembrane region" description="Helical" evidence="5">
    <location>
        <begin position="102"/>
        <end position="119"/>
    </location>
</feature>
<dbReference type="AlphaFoldDB" id="A0A1N6UDK4"/>
<evidence type="ECO:0000256" key="5">
    <source>
        <dbReference type="SAM" id="Phobius"/>
    </source>
</evidence>
<feature type="transmembrane region" description="Helical" evidence="5">
    <location>
        <begin position="44"/>
        <end position="72"/>
    </location>
</feature>
<name>A0A1N6UDK4_9FLAO</name>
<comment type="subcellular location">
    <subcellularLocation>
        <location evidence="1">Membrane</location>
        <topology evidence="1">Multi-pass membrane protein</topology>
    </subcellularLocation>
</comment>
<gene>
    <name evidence="6" type="ORF">SAMN05421797_102300</name>
</gene>
<dbReference type="Proteomes" id="UP000186953">
    <property type="component" value="Unassembled WGS sequence"/>
</dbReference>
<feature type="transmembrane region" description="Helical" evidence="5">
    <location>
        <begin position="6"/>
        <end position="23"/>
    </location>
</feature>